<dbReference type="Proteomes" id="UP001500506">
    <property type="component" value="Unassembled WGS sequence"/>
</dbReference>
<evidence type="ECO:0000313" key="3">
    <source>
        <dbReference type="Proteomes" id="UP001500506"/>
    </source>
</evidence>
<evidence type="ECO:0008006" key="4">
    <source>
        <dbReference type="Google" id="ProtNLM"/>
    </source>
</evidence>
<comment type="caution">
    <text evidence="2">The sequence shown here is derived from an EMBL/GenBank/DDBJ whole genome shotgun (WGS) entry which is preliminary data.</text>
</comment>
<evidence type="ECO:0000256" key="1">
    <source>
        <dbReference type="SAM" id="Phobius"/>
    </source>
</evidence>
<keyword evidence="1" id="KW-0812">Transmembrane</keyword>
<name>A0ABP4WSU6_9MICO</name>
<protein>
    <recommendedName>
        <fullName evidence="4">Integral membrane protein</fullName>
    </recommendedName>
</protein>
<proteinExistence type="predicted"/>
<dbReference type="RefSeq" id="WP_232500024.1">
    <property type="nucleotide sequence ID" value="NZ_BAAANH010000003.1"/>
</dbReference>
<accession>A0ABP4WSU6</accession>
<sequence>MTSRWARVAQGAAVAAFATFVAALSHTVGGGTPPGPLAVVLSMAFSTLLCLTVAGGRLTLTRTVIAVAATQFALHALYSVRTATPTTQPTLAPGSMGHHHDTVDWSSTASSPTAFEAPMLISHLVAVAVTVVAIRHGERALRATLGAIRVAVASVLPKVPELDGQWLPRLQPAVTRAPRASTRLIVLSAMRHRGPPLGFAAA</sequence>
<keyword evidence="1" id="KW-0472">Membrane</keyword>
<keyword evidence="1" id="KW-1133">Transmembrane helix</keyword>
<evidence type="ECO:0000313" key="2">
    <source>
        <dbReference type="EMBL" id="GAA1759393.1"/>
    </source>
</evidence>
<organism evidence="2 3">
    <name type="scientific">Agromyces humatus</name>
    <dbReference type="NCBI Taxonomy" id="279573"/>
    <lineage>
        <taxon>Bacteria</taxon>
        <taxon>Bacillati</taxon>
        <taxon>Actinomycetota</taxon>
        <taxon>Actinomycetes</taxon>
        <taxon>Micrococcales</taxon>
        <taxon>Microbacteriaceae</taxon>
        <taxon>Agromyces</taxon>
    </lineage>
</organism>
<gene>
    <name evidence="2" type="ORF">GCM10009747_18000</name>
</gene>
<dbReference type="EMBL" id="BAAANH010000003">
    <property type="protein sequence ID" value="GAA1759393.1"/>
    <property type="molecule type" value="Genomic_DNA"/>
</dbReference>
<feature type="transmembrane region" description="Helical" evidence="1">
    <location>
        <begin position="35"/>
        <end position="56"/>
    </location>
</feature>
<reference evidence="3" key="1">
    <citation type="journal article" date="2019" name="Int. J. Syst. Evol. Microbiol.">
        <title>The Global Catalogue of Microorganisms (GCM) 10K type strain sequencing project: providing services to taxonomists for standard genome sequencing and annotation.</title>
        <authorList>
            <consortium name="The Broad Institute Genomics Platform"/>
            <consortium name="The Broad Institute Genome Sequencing Center for Infectious Disease"/>
            <person name="Wu L."/>
            <person name="Ma J."/>
        </authorList>
    </citation>
    <scope>NUCLEOTIDE SEQUENCE [LARGE SCALE GENOMIC DNA]</scope>
    <source>
        <strain evidence="3">JCM 14319</strain>
    </source>
</reference>
<keyword evidence="3" id="KW-1185">Reference proteome</keyword>